<accession>A0A3P1ARU5</accession>
<gene>
    <name evidence="2" type="ORF">EG242_12425</name>
</gene>
<name>A0A3P1ARU5_9FLAO</name>
<dbReference type="EMBL" id="RQTJ01000034">
    <property type="protein sequence ID" value="RRA91706.1"/>
    <property type="molecule type" value="Genomic_DNA"/>
</dbReference>
<sequence>MKRKLYNTLLVSIFTFTIITLTACRDNKNNNNVNRYDSLPEQERLYNDNADPLNERDQSGGTIENHLDDTDNTTPNVVDTLGSSNITTTNNN</sequence>
<dbReference type="RefSeq" id="WP_124900187.1">
    <property type="nucleotide sequence ID" value="NZ_RQTJ01000034.1"/>
</dbReference>
<feature type="region of interest" description="Disordered" evidence="1">
    <location>
        <begin position="49"/>
        <end position="92"/>
    </location>
</feature>
<keyword evidence="3" id="KW-1185">Reference proteome</keyword>
<protein>
    <recommendedName>
        <fullName evidence="4">Lipoprotein</fullName>
    </recommendedName>
</protein>
<dbReference type="AlphaFoldDB" id="A0A3P1ARU5"/>
<evidence type="ECO:0000256" key="1">
    <source>
        <dbReference type="SAM" id="MobiDB-lite"/>
    </source>
</evidence>
<dbReference type="PROSITE" id="PS51257">
    <property type="entry name" value="PROKAR_LIPOPROTEIN"/>
    <property type="match status" value="1"/>
</dbReference>
<organism evidence="2 3">
    <name type="scientific">Paenimyroides viscosum</name>
    <dbReference type="NCBI Taxonomy" id="2488729"/>
    <lineage>
        <taxon>Bacteria</taxon>
        <taxon>Pseudomonadati</taxon>
        <taxon>Bacteroidota</taxon>
        <taxon>Flavobacteriia</taxon>
        <taxon>Flavobacteriales</taxon>
        <taxon>Flavobacteriaceae</taxon>
        <taxon>Paenimyroides</taxon>
    </lineage>
</organism>
<comment type="caution">
    <text evidence="2">The sequence shown here is derived from an EMBL/GenBank/DDBJ whole genome shotgun (WGS) entry which is preliminary data.</text>
</comment>
<proteinExistence type="predicted"/>
<evidence type="ECO:0000313" key="3">
    <source>
        <dbReference type="Proteomes" id="UP000268372"/>
    </source>
</evidence>
<feature type="compositionally biased region" description="Polar residues" evidence="1">
    <location>
        <begin position="81"/>
        <end position="92"/>
    </location>
</feature>
<evidence type="ECO:0000313" key="2">
    <source>
        <dbReference type="EMBL" id="RRA91706.1"/>
    </source>
</evidence>
<evidence type="ECO:0008006" key="4">
    <source>
        <dbReference type="Google" id="ProtNLM"/>
    </source>
</evidence>
<dbReference type="Proteomes" id="UP000268372">
    <property type="component" value="Unassembled WGS sequence"/>
</dbReference>
<reference evidence="2 3" key="1">
    <citation type="submission" date="2018-11" db="EMBL/GenBank/DDBJ databases">
        <title>Flavobacterium sp. nov., YIM 102796 draft genome.</title>
        <authorList>
            <person name="Li G."/>
            <person name="Jiang Y."/>
        </authorList>
    </citation>
    <scope>NUCLEOTIDE SEQUENCE [LARGE SCALE GENOMIC DNA]</scope>
    <source>
        <strain evidence="2 3">YIM 102796</strain>
    </source>
</reference>